<dbReference type="Proteomes" id="UP001470230">
    <property type="component" value="Unassembled WGS sequence"/>
</dbReference>
<evidence type="ECO:0000313" key="1">
    <source>
        <dbReference type="EMBL" id="KAK8839091.1"/>
    </source>
</evidence>
<comment type="caution">
    <text evidence="1">The sequence shown here is derived from an EMBL/GenBank/DDBJ whole genome shotgun (WGS) entry which is preliminary data.</text>
</comment>
<keyword evidence="2" id="KW-1185">Reference proteome</keyword>
<reference evidence="1 2" key="1">
    <citation type="submission" date="2024-04" db="EMBL/GenBank/DDBJ databases">
        <title>Tritrichomonas musculus Genome.</title>
        <authorList>
            <person name="Alves-Ferreira E."/>
            <person name="Grigg M."/>
            <person name="Lorenzi H."/>
            <person name="Galac M."/>
        </authorList>
    </citation>
    <scope>NUCLEOTIDE SEQUENCE [LARGE SCALE GENOMIC DNA]</scope>
    <source>
        <strain evidence="1 2">EAF2021</strain>
    </source>
</reference>
<gene>
    <name evidence="1" type="ORF">M9Y10_032562</name>
</gene>
<organism evidence="1 2">
    <name type="scientific">Tritrichomonas musculus</name>
    <dbReference type="NCBI Taxonomy" id="1915356"/>
    <lineage>
        <taxon>Eukaryota</taxon>
        <taxon>Metamonada</taxon>
        <taxon>Parabasalia</taxon>
        <taxon>Tritrichomonadida</taxon>
        <taxon>Tritrichomonadidae</taxon>
        <taxon>Tritrichomonas</taxon>
    </lineage>
</organism>
<protein>
    <submittedName>
        <fullName evidence="1">Uncharacterized protein</fullName>
    </submittedName>
</protein>
<name>A0ABR2GZN8_9EUKA</name>
<sequence>MQDGEDFNNHVNWKNTETFFRLQNIFGPKVSLKKLVNVATSLSNIQNLDIPLTRHEKRRGDKVIQWYENNWENIEHFLYDYQEINENDFFTYEYDFDQQDDYYEFY</sequence>
<accession>A0ABR2GZN8</accession>
<evidence type="ECO:0000313" key="2">
    <source>
        <dbReference type="Proteomes" id="UP001470230"/>
    </source>
</evidence>
<dbReference type="EMBL" id="JAPFFF010000053">
    <property type="protein sequence ID" value="KAK8839091.1"/>
    <property type="molecule type" value="Genomic_DNA"/>
</dbReference>
<proteinExistence type="predicted"/>